<evidence type="ECO:0000313" key="2">
    <source>
        <dbReference type="Proteomes" id="UP000636479"/>
    </source>
</evidence>
<gene>
    <name evidence="1" type="ORF">MIND_00300400</name>
</gene>
<evidence type="ECO:0000313" key="1">
    <source>
        <dbReference type="EMBL" id="KAF7309301.1"/>
    </source>
</evidence>
<comment type="caution">
    <text evidence="1">The sequence shown here is derived from an EMBL/GenBank/DDBJ whole genome shotgun (WGS) entry which is preliminary data.</text>
</comment>
<name>A0A8H6WAM5_9AGAR</name>
<dbReference type="GeneID" id="59342382"/>
<sequence>MEAPPEEPRFPPELEREILEFAARICPESIPNLLCVARRVLLWIEPLVYHTLEIDSSKRFKAFLAATKSRPPDFFARHVHRLIIHISYDRDSPLDDAWAALALCTGVTRVAGVGAIVNPPLAWVLAGMRLERVALYLSHVFPGSVELDSQCFQTLTHLDLFDDLWNNEVAMEYAAKLARLPALTHLALNGTVDWDVTENLLQNCESLRILVVLWSLSASEGQTRAKEVPFRDDRFLMSKYTNMTAGVQDPPSLWSQAEEFIRRKREKRLDAALFWMGGVTLD</sequence>
<dbReference type="RefSeq" id="XP_037222751.1">
    <property type="nucleotide sequence ID" value="XM_037359866.1"/>
</dbReference>
<dbReference type="EMBL" id="JACAZF010000003">
    <property type="protein sequence ID" value="KAF7309301.1"/>
    <property type="molecule type" value="Genomic_DNA"/>
</dbReference>
<proteinExistence type="predicted"/>
<dbReference type="Proteomes" id="UP000636479">
    <property type="component" value="Unassembled WGS sequence"/>
</dbReference>
<accession>A0A8H6WAM5</accession>
<dbReference type="AlphaFoldDB" id="A0A8H6WAM5"/>
<dbReference type="SUPFAM" id="SSF52047">
    <property type="entry name" value="RNI-like"/>
    <property type="match status" value="1"/>
</dbReference>
<reference evidence="1" key="1">
    <citation type="submission" date="2020-05" db="EMBL/GenBank/DDBJ databases">
        <title>Mycena genomes resolve the evolution of fungal bioluminescence.</title>
        <authorList>
            <person name="Tsai I.J."/>
        </authorList>
    </citation>
    <scope>NUCLEOTIDE SEQUENCE</scope>
    <source>
        <strain evidence="1">171206Taipei</strain>
    </source>
</reference>
<protein>
    <submittedName>
        <fullName evidence="1">Zn(2)-C6 fungal-type domain-containing protein</fullName>
    </submittedName>
</protein>
<dbReference type="OrthoDB" id="2900663at2759"/>
<dbReference type="InterPro" id="IPR032675">
    <property type="entry name" value="LRR_dom_sf"/>
</dbReference>
<dbReference type="Gene3D" id="3.80.10.10">
    <property type="entry name" value="Ribonuclease Inhibitor"/>
    <property type="match status" value="1"/>
</dbReference>
<organism evidence="1 2">
    <name type="scientific">Mycena indigotica</name>
    <dbReference type="NCBI Taxonomy" id="2126181"/>
    <lineage>
        <taxon>Eukaryota</taxon>
        <taxon>Fungi</taxon>
        <taxon>Dikarya</taxon>
        <taxon>Basidiomycota</taxon>
        <taxon>Agaricomycotina</taxon>
        <taxon>Agaricomycetes</taxon>
        <taxon>Agaricomycetidae</taxon>
        <taxon>Agaricales</taxon>
        <taxon>Marasmiineae</taxon>
        <taxon>Mycenaceae</taxon>
        <taxon>Mycena</taxon>
    </lineage>
</organism>
<keyword evidence="2" id="KW-1185">Reference proteome</keyword>